<accession>U9UHT4</accession>
<reference evidence="1" key="1">
    <citation type="submission" date="2013-07" db="EMBL/GenBank/DDBJ databases">
        <title>The genome of an arbuscular mycorrhizal fungus provides insights into the evolution of the oldest plant symbiosis.</title>
        <authorList>
            <consortium name="DOE Joint Genome Institute"/>
            <person name="Tisserant E."/>
            <person name="Malbreil M."/>
            <person name="Kuo A."/>
            <person name="Kohler A."/>
            <person name="Symeonidi A."/>
            <person name="Balestrini R."/>
            <person name="Charron P."/>
            <person name="Duensing N."/>
            <person name="Frei-dit-Frey N."/>
            <person name="Gianinazzi-Pearson V."/>
            <person name="Gilbert B."/>
            <person name="Handa Y."/>
            <person name="Hijri M."/>
            <person name="Kaul R."/>
            <person name="Kawaguchi M."/>
            <person name="Krajinski F."/>
            <person name="Lammers P."/>
            <person name="Lapierre D."/>
            <person name="Masclaux F.G."/>
            <person name="Murat C."/>
            <person name="Morin E."/>
            <person name="Ndikumana S."/>
            <person name="Pagni M."/>
            <person name="Petitpierre D."/>
            <person name="Requena N."/>
            <person name="Rosikiewicz P."/>
            <person name="Riley R."/>
            <person name="Saito K."/>
            <person name="San Clemente H."/>
            <person name="Shapiro H."/>
            <person name="van Tuinen D."/>
            <person name="Becard G."/>
            <person name="Bonfante P."/>
            <person name="Paszkowski U."/>
            <person name="Shachar-Hill Y."/>
            <person name="Young J.P."/>
            <person name="Sanders I.R."/>
            <person name="Henrissat B."/>
            <person name="Rensing S.A."/>
            <person name="Grigoriev I.V."/>
            <person name="Corradi N."/>
            <person name="Roux C."/>
            <person name="Martin F."/>
        </authorList>
    </citation>
    <scope>NUCLEOTIDE SEQUENCE</scope>
    <source>
        <strain evidence="1">DAOM 197198</strain>
    </source>
</reference>
<sequence length="77" mass="9185">MRILKYNDIQTNSSRTHPESITECQRFWVYLRKLNFLNLMKTKTDFKNIGEDSKLSDQLKNFSNLAKKANKNILLIY</sequence>
<dbReference type="EMBL" id="KI278433">
    <property type="protein sequence ID" value="ESA19232.1"/>
    <property type="molecule type" value="Genomic_DNA"/>
</dbReference>
<evidence type="ECO:0000313" key="1">
    <source>
        <dbReference type="EMBL" id="ESA19232.1"/>
    </source>
</evidence>
<proteinExistence type="predicted"/>
<gene>
    <name evidence="1" type="ORF">GLOINDRAFT_19800</name>
</gene>
<dbReference type="VEuPathDB" id="FungiDB:RhiirFUN_024612"/>
<name>U9UHT4_RHIID</name>
<dbReference type="HOGENOM" id="CLU_2639322_0_0_1"/>
<organism evidence="1">
    <name type="scientific">Rhizophagus irregularis (strain DAOM 181602 / DAOM 197198 / MUCL 43194)</name>
    <name type="common">Arbuscular mycorrhizal fungus</name>
    <name type="synonym">Glomus intraradices</name>
    <dbReference type="NCBI Taxonomy" id="747089"/>
    <lineage>
        <taxon>Eukaryota</taxon>
        <taxon>Fungi</taxon>
        <taxon>Fungi incertae sedis</taxon>
        <taxon>Mucoromycota</taxon>
        <taxon>Glomeromycotina</taxon>
        <taxon>Glomeromycetes</taxon>
        <taxon>Glomerales</taxon>
        <taxon>Glomeraceae</taxon>
        <taxon>Rhizophagus</taxon>
    </lineage>
</organism>
<dbReference type="AlphaFoldDB" id="U9UHT4"/>
<protein>
    <submittedName>
        <fullName evidence="1">Uncharacterized protein</fullName>
    </submittedName>
</protein>